<feature type="transmembrane region" description="Helical" evidence="1">
    <location>
        <begin position="20"/>
        <end position="40"/>
    </location>
</feature>
<protein>
    <submittedName>
        <fullName evidence="2">Uncharacterized protein</fullName>
    </submittedName>
</protein>
<dbReference type="AlphaFoldDB" id="A0A0N7L860"/>
<evidence type="ECO:0000313" key="2">
    <source>
        <dbReference type="EMBL" id="CEG48971.1"/>
    </source>
</evidence>
<evidence type="ECO:0000313" key="3">
    <source>
        <dbReference type="Proteomes" id="UP000054928"/>
    </source>
</evidence>
<accession>A0A0N7L860</accession>
<dbReference type="GeneID" id="36401816"/>
<dbReference type="RefSeq" id="XP_024585340.1">
    <property type="nucleotide sequence ID" value="XM_024720107.1"/>
</dbReference>
<keyword evidence="1" id="KW-0812">Transmembrane</keyword>
<sequence length="51" mass="5920">MRDLRRELRLSCSTGSQVDFMFTGIIVTTILPAQFILIRIRAILQQKLLRS</sequence>
<name>A0A0N7L860_PLAHL</name>
<reference evidence="3" key="1">
    <citation type="submission" date="2014-09" db="EMBL/GenBank/DDBJ databases">
        <authorList>
            <person name="Sharma Rahul"/>
            <person name="Thines Marco"/>
        </authorList>
    </citation>
    <scope>NUCLEOTIDE SEQUENCE [LARGE SCALE GENOMIC DNA]</scope>
</reference>
<dbReference type="Proteomes" id="UP000054928">
    <property type="component" value="Unassembled WGS sequence"/>
</dbReference>
<evidence type="ECO:0000256" key="1">
    <source>
        <dbReference type="SAM" id="Phobius"/>
    </source>
</evidence>
<keyword evidence="1" id="KW-0472">Membrane</keyword>
<keyword evidence="1" id="KW-1133">Transmembrane helix</keyword>
<keyword evidence="3" id="KW-1185">Reference proteome</keyword>
<organism evidence="2 3">
    <name type="scientific">Plasmopara halstedii</name>
    <name type="common">Downy mildew of sunflower</name>
    <dbReference type="NCBI Taxonomy" id="4781"/>
    <lineage>
        <taxon>Eukaryota</taxon>
        <taxon>Sar</taxon>
        <taxon>Stramenopiles</taxon>
        <taxon>Oomycota</taxon>
        <taxon>Peronosporomycetes</taxon>
        <taxon>Peronosporales</taxon>
        <taxon>Peronosporaceae</taxon>
        <taxon>Plasmopara</taxon>
    </lineage>
</organism>
<dbReference type="EMBL" id="CCYD01003042">
    <property type="protein sequence ID" value="CEG48971.1"/>
    <property type="molecule type" value="Genomic_DNA"/>
</dbReference>
<proteinExistence type="predicted"/>